<evidence type="ECO:0000256" key="1">
    <source>
        <dbReference type="ARBA" id="ARBA00006739"/>
    </source>
</evidence>
<comment type="similarity">
    <text evidence="1">Belongs to the glycosyltransferase 2 family.</text>
</comment>
<dbReference type="Proteomes" id="UP000018291">
    <property type="component" value="Unassembled WGS sequence"/>
</dbReference>
<dbReference type="SUPFAM" id="SSF53448">
    <property type="entry name" value="Nucleotide-diphospho-sugar transferases"/>
    <property type="match status" value="1"/>
</dbReference>
<dbReference type="Gene3D" id="3.90.550.10">
    <property type="entry name" value="Spore Coat Polysaccharide Biosynthesis Protein SpsA, Chain A"/>
    <property type="match status" value="1"/>
</dbReference>
<name>R4Z7N7_9ACTN</name>
<dbReference type="InterPro" id="IPR029044">
    <property type="entry name" value="Nucleotide-diphossugar_trans"/>
</dbReference>
<gene>
    <name evidence="3" type="ORF">BN381_80357</name>
</gene>
<sequence length="230" mass="24767">MDNTQHDPWAETVDVILPALNEAAGIRWLLPRLPEGHRAIVVDNGSTDGTDDIAEAGGALVVHEPTRGFGAACFAGLSAATAPIVAFMDADASFDPVDLPRVTGPVASGEVDLMLGARSPLDRSTAWPAHARLANRFLAWELRRRAGLTLTDLGPMRAAHREHLLELQLTDRRSGWPLEMVLRAADAGWRIEEVPVQYLTRAGRSKVTGTLRGTLTAVADMGRILGERDG</sequence>
<keyword evidence="4" id="KW-1185">Reference proteome</keyword>
<dbReference type="PANTHER" id="PTHR48090:SF7">
    <property type="entry name" value="RFBJ PROTEIN"/>
    <property type="match status" value="1"/>
</dbReference>
<dbReference type="InterPro" id="IPR050256">
    <property type="entry name" value="Glycosyltransferase_2"/>
</dbReference>
<reference evidence="3 4" key="1">
    <citation type="journal article" date="2013" name="ISME J.">
        <title>Metabolic model for the filamentous 'Candidatus Microthrix parvicella' based on genomic and metagenomic analyses.</title>
        <authorList>
            <person name="Jon McIlroy S."/>
            <person name="Kristiansen R."/>
            <person name="Albertsen M."/>
            <person name="Michael Karst S."/>
            <person name="Rossetti S."/>
            <person name="Lund Nielsen J."/>
            <person name="Tandoi V."/>
            <person name="James Seviour R."/>
            <person name="Nielsen P.H."/>
        </authorList>
    </citation>
    <scope>NUCLEOTIDE SEQUENCE [LARGE SCALE GENOMIC DNA]</scope>
    <source>
        <strain evidence="3 4">RN1</strain>
    </source>
</reference>
<evidence type="ECO:0000259" key="2">
    <source>
        <dbReference type="Pfam" id="PF00535"/>
    </source>
</evidence>
<dbReference type="AlphaFoldDB" id="R4Z7N7"/>
<accession>R4Z7N7</accession>
<evidence type="ECO:0000313" key="4">
    <source>
        <dbReference type="Proteomes" id="UP000018291"/>
    </source>
</evidence>
<dbReference type="EMBL" id="CANL01000078">
    <property type="protein sequence ID" value="CCM65827.1"/>
    <property type="molecule type" value="Genomic_DNA"/>
</dbReference>
<evidence type="ECO:0000313" key="3">
    <source>
        <dbReference type="EMBL" id="CCM65827.1"/>
    </source>
</evidence>
<organism evidence="3 4">
    <name type="scientific">Candidatus Neomicrothrix parvicella RN1</name>
    <dbReference type="NCBI Taxonomy" id="1229780"/>
    <lineage>
        <taxon>Bacteria</taxon>
        <taxon>Bacillati</taxon>
        <taxon>Actinomycetota</taxon>
        <taxon>Acidimicrobiia</taxon>
        <taxon>Acidimicrobiales</taxon>
        <taxon>Microthrixaceae</taxon>
        <taxon>Candidatus Neomicrothrix</taxon>
    </lineage>
</organism>
<dbReference type="OrthoDB" id="9797819at2"/>
<protein>
    <submittedName>
        <fullName evidence="3">Putative glycosyltransferase</fullName>
    </submittedName>
</protein>
<proteinExistence type="inferred from homology"/>
<dbReference type="RefSeq" id="WP_012230922.1">
    <property type="nucleotide sequence ID" value="NZ_HG422565.1"/>
</dbReference>
<dbReference type="PANTHER" id="PTHR48090">
    <property type="entry name" value="UNDECAPRENYL-PHOSPHATE 4-DEOXY-4-FORMAMIDO-L-ARABINOSE TRANSFERASE-RELATED"/>
    <property type="match status" value="1"/>
</dbReference>
<comment type="caution">
    <text evidence="3">The sequence shown here is derived from an EMBL/GenBank/DDBJ whole genome shotgun (WGS) entry which is preliminary data.</text>
</comment>
<dbReference type="CDD" id="cd04179">
    <property type="entry name" value="DPM_DPG-synthase_like"/>
    <property type="match status" value="1"/>
</dbReference>
<feature type="domain" description="Glycosyltransferase 2-like" evidence="2">
    <location>
        <begin position="15"/>
        <end position="160"/>
    </location>
</feature>
<dbReference type="Pfam" id="PF00535">
    <property type="entry name" value="Glycos_transf_2"/>
    <property type="match status" value="1"/>
</dbReference>
<keyword evidence="3" id="KW-0808">Transferase</keyword>
<dbReference type="InterPro" id="IPR001173">
    <property type="entry name" value="Glyco_trans_2-like"/>
</dbReference>
<dbReference type="STRING" id="1229780.BN381_80357"/>
<dbReference type="GO" id="GO:0016740">
    <property type="term" value="F:transferase activity"/>
    <property type="evidence" value="ECO:0007669"/>
    <property type="project" value="UniProtKB-KW"/>
</dbReference>
<dbReference type="HOGENOM" id="CLU_033536_7_5_11"/>
<dbReference type="eggNOG" id="COG1216">
    <property type="taxonomic scope" value="Bacteria"/>
</dbReference>